<feature type="domain" description="Band 7" evidence="1">
    <location>
        <begin position="42"/>
        <end position="284"/>
    </location>
</feature>
<evidence type="ECO:0000313" key="3">
    <source>
        <dbReference type="Proteomes" id="UP000251891"/>
    </source>
</evidence>
<dbReference type="InterPro" id="IPR001107">
    <property type="entry name" value="Band_7"/>
</dbReference>
<dbReference type="OrthoDB" id="3849123at2"/>
<dbReference type="Pfam" id="PF01145">
    <property type="entry name" value="Band_7"/>
    <property type="match status" value="1"/>
</dbReference>
<evidence type="ECO:0000313" key="2">
    <source>
        <dbReference type="EMBL" id="RAY10861.1"/>
    </source>
</evidence>
<name>A0A365GVK8_9ACTN</name>
<dbReference type="EMBL" id="QLYX01000024">
    <property type="protein sequence ID" value="RAY10861.1"/>
    <property type="molecule type" value="Genomic_DNA"/>
</dbReference>
<proteinExistence type="predicted"/>
<comment type="caution">
    <text evidence="2">The sequence shown here is derived from an EMBL/GenBank/DDBJ whole genome shotgun (WGS) entry which is preliminary data.</text>
</comment>
<reference evidence="2 3" key="1">
    <citation type="submission" date="2018-06" db="EMBL/GenBank/DDBJ databases">
        <title>Actinomadura craniellae sp. nov. isolated from marine sponge Craniella sp.</title>
        <authorList>
            <person name="Li L."/>
            <person name="Xu Q.H."/>
            <person name="Lin H.W."/>
            <person name="Lu Y.H."/>
        </authorList>
    </citation>
    <scope>NUCLEOTIDE SEQUENCE [LARGE SCALE GENOMIC DNA]</scope>
    <source>
        <strain evidence="2 3">LHW63021</strain>
    </source>
</reference>
<dbReference type="Proteomes" id="UP000251891">
    <property type="component" value="Unassembled WGS sequence"/>
</dbReference>
<sequence>MSRLSNATRALVRPRRNKVVLIVLLVVALIASFTVLGGYTSTSGGEAAVVRNGGPFDDNRVRVVLDPSSRRTWIGIGSQVHRYPAQQRFFTITTDAKRASTLGVDTLTISSNDGVSLGIEGTLYFSLNRDHRVLRDFDDRYGTRRFRGQDNEMRYPWAGEDGWTAFFGQAVRPVIDNSLRTQISGFRCADLVPSCAFMQQDPTKPRGLITNEESKANFTRIQEAINTSLTGDIERTLGAPYLTGFRFTLTRITLPPEIQKAINEGQAAMAQLYKAQADVRRAQALAAADKARQEGYRACPVCAEIDKRNGQR</sequence>
<dbReference type="RefSeq" id="WP_111872101.1">
    <property type="nucleotide sequence ID" value="NZ_QLYX01000024.1"/>
</dbReference>
<organism evidence="2 3">
    <name type="scientific">Actinomadura craniellae</name>
    <dbReference type="NCBI Taxonomy" id="2231787"/>
    <lineage>
        <taxon>Bacteria</taxon>
        <taxon>Bacillati</taxon>
        <taxon>Actinomycetota</taxon>
        <taxon>Actinomycetes</taxon>
        <taxon>Streptosporangiales</taxon>
        <taxon>Thermomonosporaceae</taxon>
        <taxon>Actinomadura</taxon>
    </lineage>
</organism>
<gene>
    <name evidence="2" type="ORF">DPM19_33405</name>
</gene>
<protein>
    <submittedName>
        <fullName evidence="2">SPFH domain-containing protein</fullName>
    </submittedName>
</protein>
<accession>A0A365GVK8</accession>
<evidence type="ECO:0000259" key="1">
    <source>
        <dbReference type="Pfam" id="PF01145"/>
    </source>
</evidence>
<dbReference type="AlphaFoldDB" id="A0A365GVK8"/>
<keyword evidence="3" id="KW-1185">Reference proteome</keyword>